<evidence type="ECO:0000313" key="2">
    <source>
        <dbReference type="EMBL" id="GAA4971764.1"/>
    </source>
</evidence>
<proteinExistence type="predicted"/>
<sequence length="214" mass="23046">MACREGPGRCCELAARALARERERHSLQLSAPRVLSSRPEYELNWTPLLARTVGTRAQREFAAFYEAGHVIAAREFEVPVLDAGIISDASSDLRGFVLSGGATVSLLGQLVQLAAGVNGLGLRGYAKLASTTPRRPGPPSGVPTAIASRPWNAPVNTVAVLADALALFLDTDNYHRCHTAIEGQPPITRVSNPAGQSQRIRRGPSPRQWSPCWF</sequence>
<evidence type="ECO:0000256" key="1">
    <source>
        <dbReference type="SAM" id="MobiDB-lite"/>
    </source>
</evidence>
<feature type="region of interest" description="Disordered" evidence="1">
    <location>
        <begin position="184"/>
        <end position="214"/>
    </location>
</feature>
<dbReference type="EMBL" id="BAABHS010000014">
    <property type="protein sequence ID" value="GAA4971764.1"/>
    <property type="molecule type" value="Genomic_DNA"/>
</dbReference>
<protein>
    <submittedName>
        <fullName evidence="2">Uncharacterized protein</fullName>
    </submittedName>
</protein>
<keyword evidence="3" id="KW-1185">Reference proteome</keyword>
<dbReference type="Proteomes" id="UP001500466">
    <property type="component" value="Unassembled WGS sequence"/>
</dbReference>
<comment type="caution">
    <text evidence="2">The sequence shown here is derived from an EMBL/GenBank/DDBJ whole genome shotgun (WGS) entry which is preliminary data.</text>
</comment>
<accession>A0ABP9HIG5</accession>
<gene>
    <name evidence="2" type="ORF">GCM10023205_42180</name>
</gene>
<evidence type="ECO:0000313" key="3">
    <source>
        <dbReference type="Proteomes" id="UP001500466"/>
    </source>
</evidence>
<organism evidence="2 3">
    <name type="scientific">Yinghuangia aomiensis</name>
    <dbReference type="NCBI Taxonomy" id="676205"/>
    <lineage>
        <taxon>Bacteria</taxon>
        <taxon>Bacillati</taxon>
        <taxon>Actinomycetota</taxon>
        <taxon>Actinomycetes</taxon>
        <taxon>Kitasatosporales</taxon>
        <taxon>Streptomycetaceae</taxon>
        <taxon>Yinghuangia</taxon>
    </lineage>
</organism>
<reference evidence="3" key="1">
    <citation type="journal article" date="2019" name="Int. J. Syst. Evol. Microbiol.">
        <title>The Global Catalogue of Microorganisms (GCM) 10K type strain sequencing project: providing services to taxonomists for standard genome sequencing and annotation.</title>
        <authorList>
            <consortium name="The Broad Institute Genomics Platform"/>
            <consortium name="The Broad Institute Genome Sequencing Center for Infectious Disease"/>
            <person name="Wu L."/>
            <person name="Ma J."/>
        </authorList>
    </citation>
    <scope>NUCLEOTIDE SEQUENCE [LARGE SCALE GENOMIC DNA]</scope>
    <source>
        <strain evidence="3">JCM 17986</strain>
    </source>
</reference>
<name>A0ABP9HIG5_9ACTN</name>
<feature type="compositionally biased region" description="Polar residues" evidence="1">
    <location>
        <begin position="189"/>
        <end position="198"/>
    </location>
</feature>